<evidence type="ECO:0000313" key="3">
    <source>
        <dbReference type="Proteomes" id="UP000242791"/>
    </source>
</evidence>
<feature type="compositionally biased region" description="Low complexity" evidence="1">
    <location>
        <begin position="71"/>
        <end position="84"/>
    </location>
</feature>
<name>A0A1J9PVH4_9EURO</name>
<feature type="region of interest" description="Disordered" evidence="1">
    <location>
        <begin position="63"/>
        <end position="94"/>
    </location>
</feature>
<evidence type="ECO:0000313" key="2">
    <source>
        <dbReference type="EMBL" id="OJD20302.1"/>
    </source>
</evidence>
<protein>
    <submittedName>
        <fullName evidence="2">Uncharacterized protein</fullName>
    </submittedName>
</protein>
<organism evidence="2 3">
    <name type="scientific">Blastomyces percursus</name>
    <dbReference type="NCBI Taxonomy" id="1658174"/>
    <lineage>
        <taxon>Eukaryota</taxon>
        <taxon>Fungi</taxon>
        <taxon>Dikarya</taxon>
        <taxon>Ascomycota</taxon>
        <taxon>Pezizomycotina</taxon>
        <taxon>Eurotiomycetes</taxon>
        <taxon>Eurotiomycetidae</taxon>
        <taxon>Onygenales</taxon>
        <taxon>Ajellomycetaceae</taxon>
        <taxon>Blastomyces</taxon>
    </lineage>
</organism>
<reference evidence="2 3" key="1">
    <citation type="submission" date="2015-08" db="EMBL/GenBank/DDBJ databases">
        <title>Emmonsia species relationships and genome sequence.</title>
        <authorList>
            <person name="Cuomo C.A."/>
            <person name="Schwartz I.S."/>
            <person name="Kenyon C."/>
            <person name="De Hoog G.S."/>
            <person name="Govender N.P."/>
            <person name="Botha A."/>
            <person name="Moreno L."/>
            <person name="De Vries M."/>
            <person name="Munoz J.F."/>
            <person name="Stielow J.B."/>
        </authorList>
    </citation>
    <scope>NUCLEOTIDE SEQUENCE [LARGE SCALE GENOMIC DNA]</scope>
    <source>
        <strain evidence="2 3">EI222</strain>
    </source>
</reference>
<gene>
    <name evidence="2" type="ORF">ACJ73_08366</name>
</gene>
<feature type="region of interest" description="Disordered" evidence="1">
    <location>
        <begin position="116"/>
        <end position="139"/>
    </location>
</feature>
<dbReference type="VEuPathDB" id="FungiDB:ACJ73_08366"/>
<sequence>MHALLAKKDEISAILTSAQVEEEERWVTCIVPGLQPEYQDYEGRTQTLTAKQAAEEFTRITGARTSNQRDTAIATPAAENAAPETTRKDIQHATRRTMRTVDALAAALTALGPMLQTIVPSSTGGEKWGSPEPPENPEE</sequence>
<keyword evidence="3" id="KW-1185">Reference proteome</keyword>
<comment type="caution">
    <text evidence="2">The sequence shown here is derived from an EMBL/GenBank/DDBJ whole genome shotgun (WGS) entry which is preliminary data.</text>
</comment>
<accession>A0A1J9PVH4</accession>
<evidence type="ECO:0000256" key="1">
    <source>
        <dbReference type="SAM" id="MobiDB-lite"/>
    </source>
</evidence>
<proteinExistence type="predicted"/>
<dbReference type="AlphaFoldDB" id="A0A1J9PVH4"/>
<dbReference type="Proteomes" id="UP000242791">
    <property type="component" value="Unassembled WGS sequence"/>
</dbReference>
<dbReference type="EMBL" id="LGTZ01001951">
    <property type="protein sequence ID" value="OJD20302.1"/>
    <property type="molecule type" value="Genomic_DNA"/>
</dbReference>